<evidence type="ECO:0000313" key="1">
    <source>
        <dbReference type="EMBL" id="JAD18642.1"/>
    </source>
</evidence>
<name>A0A0A8Y447_ARUDO</name>
<dbReference type="EMBL" id="GBRH01279253">
    <property type="protein sequence ID" value="JAD18642.1"/>
    <property type="molecule type" value="Transcribed_RNA"/>
</dbReference>
<dbReference type="AlphaFoldDB" id="A0A0A8Y447"/>
<organism evidence="1">
    <name type="scientific">Arundo donax</name>
    <name type="common">Giant reed</name>
    <name type="synonym">Donax arundinaceus</name>
    <dbReference type="NCBI Taxonomy" id="35708"/>
    <lineage>
        <taxon>Eukaryota</taxon>
        <taxon>Viridiplantae</taxon>
        <taxon>Streptophyta</taxon>
        <taxon>Embryophyta</taxon>
        <taxon>Tracheophyta</taxon>
        <taxon>Spermatophyta</taxon>
        <taxon>Magnoliopsida</taxon>
        <taxon>Liliopsida</taxon>
        <taxon>Poales</taxon>
        <taxon>Poaceae</taxon>
        <taxon>PACMAD clade</taxon>
        <taxon>Arundinoideae</taxon>
        <taxon>Arundineae</taxon>
        <taxon>Arundo</taxon>
    </lineage>
</organism>
<reference evidence="1" key="1">
    <citation type="submission" date="2014-09" db="EMBL/GenBank/DDBJ databases">
        <authorList>
            <person name="Magalhaes I.L.F."/>
            <person name="Oliveira U."/>
            <person name="Santos F.R."/>
            <person name="Vidigal T.H.D.A."/>
            <person name="Brescovit A.D."/>
            <person name="Santos A.J."/>
        </authorList>
    </citation>
    <scope>NUCLEOTIDE SEQUENCE</scope>
    <source>
        <tissue evidence="1">Shoot tissue taken approximately 20 cm above the soil surface</tissue>
    </source>
</reference>
<protein>
    <submittedName>
        <fullName evidence="1">Uncharacterized protein</fullName>
    </submittedName>
</protein>
<proteinExistence type="predicted"/>
<reference evidence="1" key="2">
    <citation type="journal article" date="2015" name="Data Brief">
        <title>Shoot transcriptome of the giant reed, Arundo donax.</title>
        <authorList>
            <person name="Barrero R.A."/>
            <person name="Guerrero F.D."/>
            <person name="Moolhuijzen P."/>
            <person name="Goolsby J.A."/>
            <person name="Tidwell J."/>
            <person name="Bellgard S.E."/>
            <person name="Bellgard M.I."/>
        </authorList>
    </citation>
    <scope>NUCLEOTIDE SEQUENCE</scope>
    <source>
        <tissue evidence="1">Shoot tissue taken approximately 20 cm above the soil surface</tissue>
    </source>
</reference>
<sequence>MQFTLKRTFPEEVPKEPKTQTNAPLWYLAGLNGQQKLIYTN</sequence>
<accession>A0A0A8Y447</accession>